<evidence type="ECO:0000259" key="8">
    <source>
        <dbReference type="PROSITE" id="PS51192"/>
    </source>
</evidence>
<evidence type="ECO:0000313" key="10">
    <source>
        <dbReference type="EMBL" id="MBM6857616.1"/>
    </source>
</evidence>
<dbReference type="SUPFAM" id="SSF52540">
    <property type="entry name" value="P-loop containing nucleoside triphosphate hydrolases"/>
    <property type="match status" value="1"/>
</dbReference>
<comment type="catalytic activity">
    <reaction evidence="6">
        <text>Couples ATP hydrolysis with the unwinding of duplex DNA by translocating in the 3'-5' direction.</text>
        <dbReference type="EC" id="5.6.2.4"/>
    </reaction>
</comment>
<dbReference type="PANTHER" id="PTHR13710:SF105">
    <property type="entry name" value="ATP-DEPENDENT DNA HELICASE Q1"/>
    <property type="match status" value="1"/>
</dbReference>
<feature type="domain" description="Helicase ATP-binding" evidence="8">
    <location>
        <begin position="290"/>
        <end position="468"/>
    </location>
</feature>
<dbReference type="InterPro" id="IPR014001">
    <property type="entry name" value="Helicase_ATP-bd"/>
</dbReference>
<dbReference type="SMART" id="SM00487">
    <property type="entry name" value="DEXDc"/>
    <property type="match status" value="1"/>
</dbReference>
<keyword evidence="11" id="KW-1185">Reference proteome</keyword>
<dbReference type="GO" id="GO:0006281">
    <property type="term" value="P:DNA repair"/>
    <property type="evidence" value="ECO:0007669"/>
    <property type="project" value="TreeGrafter"/>
</dbReference>
<evidence type="ECO:0000259" key="9">
    <source>
        <dbReference type="PROSITE" id="PS51194"/>
    </source>
</evidence>
<dbReference type="GO" id="GO:0005524">
    <property type="term" value="F:ATP binding"/>
    <property type="evidence" value="ECO:0007669"/>
    <property type="project" value="UniProtKB-KW"/>
</dbReference>
<evidence type="ECO:0000256" key="6">
    <source>
        <dbReference type="ARBA" id="ARBA00034617"/>
    </source>
</evidence>
<dbReference type="InterPro" id="IPR011545">
    <property type="entry name" value="DEAD/DEAH_box_helicase_dom"/>
</dbReference>
<sequence length="1204" mass="138968">MIERPIFVFVGLTPYVDFTPYKDNIVHVETFDKEGNTSLFNEKWFTKVFIKLSQSTDFCILSHQQYSYLIEYLNPDLYKDRLVVVYDNLRSLLPISKELYMEENSGDGLEVRSDEMPVYHAEQFKIGENYFYSLKGFDEENMTVPFFTEVKKLDPSPYSYSSEEVIDIASNPYSLDFFVNECIRTSNFKKRMVVKLSAKNVLGTAIERNMEYLNALLSVYGGGIYRASLENVTKDYAPSNEAITLLKKYWGESASFRNINVYENPEMGKATMPISQGLIIDTIINEYKTAKSGNIPRDIFITAPTGAGKSLIFQIPAFYAAEQGDVTIVVSPLKALMNDQVMNLKNEREYSRVEFINSDLNLMDRDRIIDRCKRREIDILYLSPELLLSYALSYFIGDRRLGLLIIDEAHLITTWGRDFRVDYWFLGNYLNKIRKYSASSFPLVALTATAVYGGVNDMVFDSINSLNMHDPHKFIGEVRRTDIEFVIDTHDNYRDGSFENNKIEETGNFIKGVRKLDLKTIVYAPYTRHIAKIEDKVAEMGIDGVVSFHGSMINDNQRAAYERFKNNQAKVMVATKAFGMGVDIPDIQVVYHHAPSGLLPDYVQEIGRVARKKGMKGYAALTFSPSDLRYSKQLFGMSSIKTFQLQEVLKKIMRHFMTNGRKRNMLLSSNDFGYIFETGDGLDQKVSTALMMIEKDYLLKTRFNVLIARPKRVFTCVYARTNEVGIQRLKERYGDCFSVISRSEKTDSYNIELNLDKIWSSHFNEYSFPQIKRDFYNKRFLESEGISLSPLIKVTHRINTEFTVVLNTINEVISAIKAAFVQLRQRGGFFTEQEFRSIVKSLLLSKYDIDKIISFILSTYSGRLIGCNTLEADSFLQRRVVGFNEEYQVFSTNYESQFATLIKILTSMFDENASKRAIRYVSAGEVMLKNHIRLGSLIEILGIGSFETQGGDEPKIFVRINDPRRIKKDSESKIYTNFILEGVKNRHKTSCDIYEHFFLNYLSNERRWDFIEDFFLGASYEELIERYPGGTQNHIDILSYLEENAIVADGENVVSPNNNSIIDGFLPRKGGYYMPDSLLTIGNKTMKIKKWITENPVSLHRTVVEYELMIDKSYYKVLMSRLQNCHFAYYRDFMGLKLLIDYPGYDGRVQASVPYNDDPVKFYKWWKKNSDRVTLSYKDQLLLFMAVDKKAPKALTKLHKAMIA</sequence>
<dbReference type="SMART" id="SM00490">
    <property type="entry name" value="HELICc"/>
    <property type="match status" value="1"/>
</dbReference>
<dbReference type="EMBL" id="JACJMO010000010">
    <property type="protein sequence ID" value="MBM6857616.1"/>
    <property type="molecule type" value="Genomic_DNA"/>
</dbReference>
<dbReference type="Pfam" id="PF00270">
    <property type="entry name" value="DEAD"/>
    <property type="match status" value="1"/>
</dbReference>
<dbReference type="Gene3D" id="3.40.50.300">
    <property type="entry name" value="P-loop containing nucleotide triphosphate hydrolases"/>
    <property type="match status" value="2"/>
</dbReference>
<keyword evidence="5" id="KW-0413">Isomerase</keyword>
<organism evidence="10 11">
    <name type="scientific">Caecibacteroides pullorum</name>
    <dbReference type="NCBI Taxonomy" id="2725562"/>
    <lineage>
        <taxon>Bacteria</taxon>
        <taxon>Pseudomonadati</taxon>
        <taxon>Bacteroidota</taxon>
        <taxon>Bacteroidia</taxon>
        <taxon>Bacteroidales</taxon>
        <taxon>Bacteroidaceae</taxon>
        <taxon>Caecibacteroides</taxon>
    </lineage>
</organism>
<keyword evidence="4" id="KW-0238">DNA-binding</keyword>
<evidence type="ECO:0000256" key="4">
    <source>
        <dbReference type="ARBA" id="ARBA00023125"/>
    </source>
</evidence>
<dbReference type="GO" id="GO:0005694">
    <property type="term" value="C:chromosome"/>
    <property type="evidence" value="ECO:0007669"/>
    <property type="project" value="TreeGrafter"/>
</dbReference>
<protein>
    <recommendedName>
        <fullName evidence="7">DNA 3'-5' helicase</fullName>
        <ecNumber evidence="7">5.6.2.4</ecNumber>
    </recommendedName>
</protein>
<gene>
    <name evidence="10" type="ORF">H6D15_08400</name>
</gene>
<evidence type="ECO:0000256" key="3">
    <source>
        <dbReference type="ARBA" id="ARBA00022840"/>
    </source>
</evidence>
<dbReference type="GO" id="GO:0005737">
    <property type="term" value="C:cytoplasm"/>
    <property type="evidence" value="ECO:0007669"/>
    <property type="project" value="TreeGrafter"/>
</dbReference>
<evidence type="ECO:0000256" key="5">
    <source>
        <dbReference type="ARBA" id="ARBA00023235"/>
    </source>
</evidence>
<keyword evidence="2" id="KW-0547">Nucleotide-binding</keyword>
<dbReference type="CDD" id="cd17920">
    <property type="entry name" value="DEXHc_RecQ"/>
    <property type="match status" value="1"/>
</dbReference>
<reference evidence="10 11" key="1">
    <citation type="journal article" date="2021" name="Sci. Rep.">
        <title>The distribution of antibiotic resistance genes in chicken gut microbiota commensals.</title>
        <authorList>
            <person name="Juricova H."/>
            <person name="Matiasovicova J."/>
            <person name="Kubasova T."/>
            <person name="Cejkova D."/>
            <person name="Rychlik I."/>
        </authorList>
    </citation>
    <scope>NUCLEOTIDE SEQUENCE [LARGE SCALE GENOMIC DNA]</scope>
    <source>
        <strain evidence="10 11">An421</strain>
    </source>
</reference>
<dbReference type="PROSITE" id="PS51194">
    <property type="entry name" value="HELICASE_CTER"/>
    <property type="match status" value="1"/>
</dbReference>
<evidence type="ECO:0000256" key="2">
    <source>
        <dbReference type="ARBA" id="ARBA00022741"/>
    </source>
</evidence>
<dbReference type="GO" id="GO:0009378">
    <property type="term" value="F:four-way junction helicase activity"/>
    <property type="evidence" value="ECO:0007669"/>
    <property type="project" value="TreeGrafter"/>
</dbReference>
<comment type="similarity">
    <text evidence="1">Belongs to the helicase family. RecQ subfamily.</text>
</comment>
<dbReference type="RefSeq" id="WP_204971715.1">
    <property type="nucleotide sequence ID" value="NZ_JAAZTS010000011.1"/>
</dbReference>
<evidence type="ECO:0000313" key="11">
    <source>
        <dbReference type="Proteomes" id="UP000698924"/>
    </source>
</evidence>
<dbReference type="Proteomes" id="UP000698924">
    <property type="component" value="Unassembled WGS sequence"/>
</dbReference>
<dbReference type="AlphaFoldDB" id="A0AA40ZTX5"/>
<keyword evidence="10" id="KW-0347">Helicase</keyword>
<name>A0AA40ZTX5_9BACT</name>
<dbReference type="Pfam" id="PF00271">
    <property type="entry name" value="Helicase_C"/>
    <property type="match status" value="1"/>
</dbReference>
<dbReference type="InterPro" id="IPR027417">
    <property type="entry name" value="P-loop_NTPase"/>
</dbReference>
<evidence type="ECO:0000256" key="1">
    <source>
        <dbReference type="ARBA" id="ARBA00005446"/>
    </source>
</evidence>
<accession>A0AA40ZTX5</accession>
<keyword evidence="10" id="KW-0378">Hydrolase</keyword>
<proteinExistence type="inferred from homology"/>
<dbReference type="PROSITE" id="PS51192">
    <property type="entry name" value="HELICASE_ATP_BIND_1"/>
    <property type="match status" value="1"/>
</dbReference>
<evidence type="ECO:0000256" key="7">
    <source>
        <dbReference type="ARBA" id="ARBA00034808"/>
    </source>
</evidence>
<dbReference type="PANTHER" id="PTHR13710">
    <property type="entry name" value="DNA HELICASE RECQ FAMILY MEMBER"/>
    <property type="match status" value="1"/>
</dbReference>
<dbReference type="InterPro" id="IPR001650">
    <property type="entry name" value="Helicase_C-like"/>
</dbReference>
<dbReference type="EC" id="5.6.2.4" evidence="7"/>
<feature type="domain" description="Helicase C-terminal" evidence="9">
    <location>
        <begin position="508"/>
        <end position="653"/>
    </location>
</feature>
<comment type="caution">
    <text evidence="10">The sequence shown here is derived from an EMBL/GenBank/DDBJ whole genome shotgun (WGS) entry which is preliminary data.</text>
</comment>
<dbReference type="GO" id="GO:0003677">
    <property type="term" value="F:DNA binding"/>
    <property type="evidence" value="ECO:0007669"/>
    <property type="project" value="UniProtKB-KW"/>
</dbReference>
<keyword evidence="3" id="KW-0067">ATP-binding</keyword>
<dbReference type="GO" id="GO:0006310">
    <property type="term" value="P:DNA recombination"/>
    <property type="evidence" value="ECO:0007669"/>
    <property type="project" value="TreeGrafter"/>
</dbReference>
<dbReference type="GO" id="GO:0043138">
    <property type="term" value="F:3'-5' DNA helicase activity"/>
    <property type="evidence" value="ECO:0007669"/>
    <property type="project" value="UniProtKB-EC"/>
</dbReference>